<dbReference type="OrthoDB" id="9793039at2"/>
<keyword evidence="3" id="KW-1185">Reference proteome</keyword>
<dbReference type="InterPro" id="IPR037523">
    <property type="entry name" value="VOC_core"/>
</dbReference>
<reference evidence="2 3" key="1">
    <citation type="submission" date="2018-02" db="EMBL/GenBank/DDBJ databases">
        <title>Genomic Encyclopedia of Archaeal and Bacterial Type Strains, Phase II (KMG-II): from individual species to whole genera.</title>
        <authorList>
            <person name="Goeker M."/>
        </authorList>
    </citation>
    <scope>NUCLEOTIDE SEQUENCE [LARGE SCALE GENOMIC DNA]</scope>
    <source>
        <strain evidence="2 3">DSM 22857</strain>
    </source>
</reference>
<dbReference type="InterPro" id="IPR004360">
    <property type="entry name" value="Glyas_Fos-R_dOase_dom"/>
</dbReference>
<evidence type="ECO:0000313" key="3">
    <source>
        <dbReference type="Proteomes" id="UP000239485"/>
    </source>
</evidence>
<dbReference type="Pfam" id="PF18029">
    <property type="entry name" value="Glyoxalase_6"/>
    <property type="match status" value="1"/>
</dbReference>
<dbReference type="Gene3D" id="3.10.180.10">
    <property type="entry name" value="2,3-Dihydroxybiphenyl 1,2-Dioxygenase, domain 1"/>
    <property type="match status" value="2"/>
</dbReference>
<name>A0A2S6ITQ5_9ACTN</name>
<dbReference type="CDD" id="cd07247">
    <property type="entry name" value="SgaA_N_like"/>
    <property type="match status" value="1"/>
</dbReference>
<dbReference type="PANTHER" id="PTHR33993:SF14">
    <property type="entry name" value="GB|AAF24581.1"/>
    <property type="match status" value="1"/>
</dbReference>
<proteinExistence type="predicted"/>
<evidence type="ECO:0000313" key="2">
    <source>
        <dbReference type="EMBL" id="PPK97629.1"/>
    </source>
</evidence>
<evidence type="ECO:0000259" key="1">
    <source>
        <dbReference type="PROSITE" id="PS51819"/>
    </source>
</evidence>
<dbReference type="PANTHER" id="PTHR33993">
    <property type="entry name" value="GLYOXALASE-RELATED"/>
    <property type="match status" value="1"/>
</dbReference>
<protein>
    <recommendedName>
        <fullName evidence="1">VOC domain-containing protein</fullName>
    </recommendedName>
</protein>
<dbReference type="AlphaFoldDB" id="A0A2S6ITQ5"/>
<dbReference type="InterPro" id="IPR041581">
    <property type="entry name" value="Glyoxalase_6"/>
</dbReference>
<organism evidence="2 3">
    <name type="scientific">Kineococcus xinjiangensis</name>
    <dbReference type="NCBI Taxonomy" id="512762"/>
    <lineage>
        <taxon>Bacteria</taxon>
        <taxon>Bacillati</taxon>
        <taxon>Actinomycetota</taxon>
        <taxon>Actinomycetes</taxon>
        <taxon>Kineosporiales</taxon>
        <taxon>Kineosporiaceae</taxon>
        <taxon>Kineococcus</taxon>
    </lineage>
</organism>
<dbReference type="Proteomes" id="UP000239485">
    <property type="component" value="Unassembled WGS sequence"/>
</dbReference>
<dbReference type="EMBL" id="PTJD01000003">
    <property type="protein sequence ID" value="PPK97629.1"/>
    <property type="molecule type" value="Genomic_DNA"/>
</dbReference>
<gene>
    <name evidence="2" type="ORF">CLV92_103163</name>
</gene>
<dbReference type="InterPro" id="IPR052164">
    <property type="entry name" value="Anthracycline_SecMetBiosynth"/>
</dbReference>
<dbReference type="RefSeq" id="WP_104431813.1">
    <property type="nucleotide sequence ID" value="NZ_PTJD01000003.1"/>
</dbReference>
<dbReference type="PROSITE" id="PS51819">
    <property type="entry name" value="VOC"/>
    <property type="match status" value="2"/>
</dbReference>
<dbReference type="InterPro" id="IPR029068">
    <property type="entry name" value="Glyas_Bleomycin-R_OHBP_Dase"/>
</dbReference>
<feature type="domain" description="VOC" evidence="1">
    <location>
        <begin position="137"/>
        <end position="252"/>
    </location>
</feature>
<sequence length="261" mass="27020">MSIRTKNWPAGVPCWVDLGTPEPTEDVRLYADVLSWEVTDPGPEFGGYLTAHRGGSAAAGIGPAEGETVFWNVYVATDDVDATAAAVTAAGGRVLMGPGDVGPLGRMAIAADPTGAQFGLWQAGTHIGASLVNEPGGLVWEDLRSTDPDASRAFFASVFGWAYEPMEGFPGYTTFSLPQEGLILGGIGPAGPETPGEAAGWLPYFGVDDTDAAVGAAEARGAKVVMPAESTPYGRMAVLADPRGAEFAVIASDWSEQPDRS</sequence>
<accession>A0A2S6ITQ5</accession>
<dbReference type="SUPFAM" id="SSF54593">
    <property type="entry name" value="Glyoxalase/Bleomycin resistance protein/Dihydroxybiphenyl dioxygenase"/>
    <property type="match status" value="2"/>
</dbReference>
<comment type="caution">
    <text evidence="2">The sequence shown here is derived from an EMBL/GenBank/DDBJ whole genome shotgun (WGS) entry which is preliminary data.</text>
</comment>
<feature type="domain" description="VOC" evidence="1">
    <location>
        <begin position="12"/>
        <end position="123"/>
    </location>
</feature>
<dbReference type="Pfam" id="PF00903">
    <property type="entry name" value="Glyoxalase"/>
    <property type="match status" value="1"/>
</dbReference>